<reference evidence="14" key="2">
    <citation type="submission" date="2025-08" db="UniProtKB">
        <authorList>
            <consortium name="Ensembl"/>
        </authorList>
    </citation>
    <scope>IDENTIFICATION</scope>
</reference>
<evidence type="ECO:0000313" key="15">
    <source>
        <dbReference type="Proteomes" id="UP000694680"/>
    </source>
</evidence>
<keyword evidence="9" id="KW-0966">Cell projection</keyword>
<dbReference type="Ensembl" id="ENSGWIT00000005409.1">
    <property type="protein sequence ID" value="ENSGWIP00000005056.1"/>
    <property type="gene ID" value="ENSGWIG00000002674.1"/>
</dbReference>
<feature type="chain" id="PRO_5034421288" description="Transmembrane protein 216" evidence="13">
    <location>
        <begin position="21"/>
        <end position="212"/>
    </location>
</feature>
<dbReference type="Pfam" id="PF09799">
    <property type="entry name" value="Transmemb_17"/>
    <property type="match status" value="1"/>
</dbReference>
<evidence type="ECO:0000256" key="5">
    <source>
        <dbReference type="ARBA" id="ARBA00022794"/>
    </source>
</evidence>
<reference evidence="14" key="3">
    <citation type="submission" date="2025-09" db="UniProtKB">
        <authorList>
            <consortium name="Ensembl"/>
        </authorList>
    </citation>
    <scope>IDENTIFICATION</scope>
</reference>
<evidence type="ECO:0000256" key="6">
    <source>
        <dbReference type="ARBA" id="ARBA00022989"/>
    </source>
</evidence>
<gene>
    <name evidence="14" type="primary">tmem216</name>
</gene>
<dbReference type="Proteomes" id="UP000694680">
    <property type="component" value="Chromosome 10"/>
</dbReference>
<keyword evidence="5" id="KW-0970">Cilium biogenesis/degradation</keyword>
<evidence type="ECO:0000256" key="3">
    <source>
        <dbReference type="ARBA" id="ARBA00022490"/>
    </source>
</evidence>
<evidence type="ECO:0000256" key="12">
    <source>
        <dbReference type="SAM" id="Phobius"/>
    </source>
</evidence>
<keyword evidence="13" id="KW-0732">Signal</keyword>
<keyword evidence="4 12" id="KW-0812">Transmembrane</keyword>
<evidence type="ECO:0000256" key="13">
    <source>
        <dbReference type="SAM" id="SignalP"/>
    </source>
</evidence>
<dbReference type="GO" id="GO:1905515">
    <property type="term" value="P:non-motile cilium assembly"/>
    <property type="evidence" value="ECO:0007669"/>
    <property type="project" value="TreeGrafter"/>
</dbReference>
<dbReference type="AlphaFoldDB" id="A0A8C5DF63"/>
<feature type="transmembrane region" description="Helical" evidence="12">
    <location>
        <begin position="151"/>
        <end position="172"/>
    </location>
</feature>
<feature type="signal peptide" evidence="13">
    <location>
        <begin position="1"/>
        <end position="20"/>
    </location>
</feature>
<organism evidence="14 15">
    <name type="scientific">Gouania willdenowi</name>
    <name type="common">Blunt-snouted clingfish</name>
    <name type="synonym">Lepadogaster willdenowi</name>
    <dbReference type="NCBI Taxonomy" id="441366"/>
    <lineage>
        <taxon>Eukaryota</taxon>
        <taxon>Metazoa</taxon>
        <taxon>Chordata</taxon>
        <taxon>Craniata</taxon>
        <taxon>Vertebrata</taxon>
        <taxon>Euteleostomi</taxon>
        <taxon>Actinopterygii</taxon>
        <taxon>Neopterygii</taxon>
        <taxon>Teleostei</taxon>
        <taxon>Neoteleostei</taxon>
        <taxon>Acanthomorphata</taxon>
        <taxon>Ovalentaria</taxon>
        <taxon>Blenniimorphae</taxon>
        <taxon>Blenniiformes</taxon>
        <taxon>Gobiesocoidei</taxon>
        <taxon>Gobiesocidae</taxon>
        <taxon>Gobiesocinae</taxon>
        <taxon>Gouania</taxon>
    </lineage>
</organism>
<evidence type="ECO:0000256" key="4">
    <source>
        <dbReference type="ARBA" id="ARBA00022692"/>
    </source>
</evidence>
<reference evidence="14" key="1">
    <citation type="submission" date="2020-06" db="EMBL/GenBank/DDBJ databases">
        <authorList>
            <consortium name="Wellcome Sanger Institute Data Sharing"/>
        </authorList>
    </citation>
    <scope>NUCLEOTIDE SEQUENCE [LARGE SCALE GENOMIC DNA]</scope>
</reference>
<evidence type="ECO:0000256" key="11">
    <source>
        <dbReference type="ARBA" id="ARBA00039543"/>
    </source>
</evidence>
<evidence type="ECO:0000313" key="14">
    <source>
        <dbReference type="Ensembl" id="ENSGWIP00000005056.1"/>
    </source>
</evidence>
<feature type="transmembrane region" description="Helical" evidence="12">
    <location>
        <begin position="178"/>
        <end position="206"/>
    </location>
</feature>
<evidence type="ECO:0000256" key="1">
    <source>
        <dbReference type="ARBA" id="ARBA00004120"/>
    </source>
</evidence>
<dbReference type="PANTHER" id="PTHR13531">
    <property type="entry name" value="GEO07735P1-RELATED-RELATED"/>
    <property type="match status" value="1"/>
</dbReference>
<dbReference type="GO" id="GO:0016020">
    <property type="term" value="C:membrane"/>
    <property type="evidence" value="ECO:0007669"/>
    <property type="project" value="UniProtKB-SubCell"/>
</dbReference>
<proteinExistence type="predicted"/>
<keyword evidence="6 12" id="KW-1133">Transmembrane helix</keyword>
<protein>
    <recommendedName>
        <fullName evidence="11">Transmembrane protein 216</fullName>
    </recommendedName>
</protein>
<name>A0A8C5DF63_GOUWI</name>
<sequence>GPLFWFSSLCCFSLTVSSSALLHSSAGVVLPQLLVLCSILPDRDPHVHLQRSVGQSVCGSVSQSVGQSVSGSVSQSVGQSVSQSVSQWVSQWVSQSVGQSHVHLSAVPSGILLPYPSDNLVLDVVLLLIFLALEVLRLFYGWKGNLCERRVLSCASLLVLCPCTALCVYYLLLQTFVLRLEFILCSVLLCFYGLELLLGLLAVSALSRSKVF</sequence>
<evidence type="ECO:0000256" key="9">
    <source>
        <dbReference type="ARBA" id="ARBA00023273"/>
    </source>
</evidence>
<dbReference type="GO" id="GO:0035869">
    <property type="term" value="C:ciliary transition zone"/>
    <property type="evidence" value="ECO:0007669"/>
    <property type="project" value="TreeGrafter"/>
</dbReference>
<accession>A0A8C5DF63</accession>
<feature type="transmembrane region" description="Helical" evidence="12">
    <location>
        <begin position="120"/>
        <end position="139"/>
    </location>
</feature>
<keyword evidence="8" id="KW-0206">Cytoskeleton</keyword>
<evidence type="ECO:0000256" key="2">
    <source>
        <dbReference type="ARBA" id="ARBA00004141"/>
    </source>
</evidence>
<comment type="function">
    <text evidence="10">Part of the tectonic-like complex which is required for tissue-specific ciliogenesis and may regulate ciliary membrane composition.</text>
</comment>
<evidence type="ECO:0000256" key="7">
    <source>
        <dbReference type="ARBA" id="ARBA00023136"/>
    </source>
</evidence>
<evidence type="ECO:0000256" key="10">
    <source>
        <dbReference type="ARBA" id="ARBA00037712"/>
    </source>
</evidence>
<evidence type="ECO:0000256" key="8">
    <source>
        <dbReference type="ARBA" id="ARBA00023212"/>
    </source>
</evidence>
<keyword evidence="15" id="KW-1185">Reference proteome</keyword>
<comment type="subcellular location">
    <subcellularLocation>
        <location evidence="1">Cytoplasm</location>
        <location evidence="1">Cytoskeleton</location>
        <location evidence="1">Cilium basal body</location>
    </subcellularLocation>
    <subcellularLocation>
        <location evidence="2">Membrane</location>
        <topology evidence="2">Multi-pass membrane protein</topology>
    </subcellularLocation>
</comment>
<dbReference type="PANTHER" id="PTHR13531:SF5">
    <property type="entry name" value="TRANSMEMBRANE PROTEIN 216"/>
    <property type="match status" value="1"/>
</dbReference>
<dbReference type="InterPro" id="IPR019184">
    <property type="entry name" value="Uncharacterised_TM-17"/>
</dbReference>
<keyword evidence="7 12" id="KW-0472">Membrane</keyword>
<keyword evidence="3" id="KW-0963">Cytoplasm</keyword>